<evidence type="ECO:0000313" key="5">
    <source>
        <dbReference type="EMBL" id="PLU09234.1"/>
    </source>
</evidence>
<keyword evidence="2" id="KW-0238">DNA-binding</keyword>
<evidence type="ECO:0000256" key="3">
    <source>
        <dbReference type="ARBA" id="ARBA00023163"/>
    </source>
</evidence>
<dbReference type="GO" id="GO:0003677">
    <property type="term" value="F:DNA binding"/>
    <property type="evidence" value="ECO:0007669"/>
    <property type="project" value="UniProtKB-KW"/>
</dbReference>
<reference evidence="5" key="1">
    <citation type="submission" date="2017-04" db="EMBL/GenBank/DDBJ databases">
        <authorList>
            <person name="Porter S."/>
            <person name="Friesen M.L."/>
            <person name="Faber-Hammond J."/>
        </authorList>
    </citation>
    <scope>NUCLEOTIDE SEQUENCE</scope>
    <source>
        <strain evidence="5">Str16</strain>
    </source>
</reference>
<protein>
    <submittedName>
        <fullName evidence="5">Helix-turn-helix transcriptional regulator</fullName>
    </submittedName>
    <submittedName>
        <fullName evidence="6">Response regulator receiver protein</fullName>
    </submittedName>
</protein>
<dbReference type="Proteomes" id="UP000507954">
    <property type="component" value="Unassembled WGS sequence"/>
</dbReference>
<dbReference type="SMART" id="SM00421">
    <property type="entry name" value="HTH_LUXR"/>
    <property type="match status" value="1"/>
</dbReference>
<organism evidence="6">
    <name type="scientific">Sinorhizobium medicae</name>
    <dbReference type="NCBI Taxonomy" id="110321"/>
    <lineage>
        <taxon>Bacteria</taxon>
        <taxon>Pseudomonadati</taxon>
        <taxon>Pseudomonadota</taxon>
        <taxon>Alphaproteobacteria</taxon>
        <taxon>Hyphomicrobiales</taxon>
        <taxon>Rhizobiaceae</taxon>
        <taxon>Sinorhizobium/Ensifer group</taxon>
        <taxon>Sinorhizobium</taxon>
    </lineage>
</organism>
<dbReference type="GO" id="GO:0006355">
    <property type="term" value="P:regulation of DNA-templated transcription"/>
    <property type="evidence" value="ECO:0007669"/>
    <property type="project" value="InterPro"/>
</dbReference>
<dbReference type="SUPFAM" id="SSF46894">
    <property type="entry name" value="C-terminal effector domain of the bipartite response regulators"/>
    <property type="match status" value="1"/>
</dbReference>
<reference evidence="5 7" key="2">
    <citation type="journal article" date="2018" name="FEMS Microbiol. Ecol.">
        <title>Co-invading symbiotic mutualists of Medicago polymorpha retain high ancestral diversity and contain diverse accessory genomes.</title>
        <authorList>
            <person name="Porter S.S."/>
            <person name="Faber-Hammond J.J."/>
            <person name="Friesen M.L."/>
        </authorList>
    </citation>
    <scope>NUCLEOTIDE SEQUENCE [LARGE SCALE GENOMIC DNA]</scope>
    <source>
        <strain evidence="5 7">Str16</strain>
    </source>
</reference>
<dbReference type="AlphaFoldDB" id="A0A508X0E0"/>
<dbReference type="InterPro" id="IPR036388">
    <property type="entry name" value="WH-like_DNA-bd_sf"/>
</dbReference>
<dbReference type="InterPro" id="IPR016032">
    <property type="entry name" value="Sig_transdc_resp-reg_C-effctor"/>
</dbReference>
<sequence length="264" mass="29814">MVDEHMSGDGFWNILAQAISATGTDRHVDRLIDMVGAVVPQNLITVTRYSATRRPEFIKHRGYSDEMVARYLDTYYVFDPFYAYWRLTRRAGIVPLKSLADGAPKRGRYIAEFLAQSEICDEVGILLEDGDDWCLGIFLDRSTSMFSDGEVAALSGRFPVFEALHATDTRTRDPNLRRTSMPEAMGEAPVNAVQASLILWPGLTARERELVDLILQGHPNATIASRLGIAPGTVKNHRARIYEKLDITTERELFLQVFQQYRLS</sequence>
<dbReference type="CDD" id="cd06170">
    <property type="entry name" value="LuxR_C_like"/>
    <property type="match status" value="1"/>
</dbReference>
<reference evidence="6" key="3">
    <citation type="submission" date="2019-06" db="EMBL/GenBank/DDBJ databases">
        <authorList>
            <person name="Le Quere A."/>
            <person name="Colella S."/>
        </authorList>
    </citation>
    <scope>NUCLEOTIDE SEQUENCE</scope>
    <source>
        <strain evidence="6">EmedicaeMD41</strain>
    </source>
</reference>
<keyword evidence="1" id="KW-0805">Transcription regulation</keyword>
<dbReference type="Pfam" id="PF00196">
    <property type="entry name" value="GerE"/>
    <property type="match status" value="1"/>
</dbReference>
<dbReference type="PROSITE" id="PS50043">
    <property type="entry name" value="HTH_LUXR_2"/>
    <property type="match status" value="1"/>
</dbReference>
<dbReference type="PANTHER" id="PTHR44688">
    <property type="entry name" value="DNA-BINDING TRANSCRIPTIONAL ACTIVATOR DEVR_DOSR"/>
    <property type="match status" value="1"/>
</dbReference>
<dbReference type="InterPro" id="IPR000792">
    <property type="entry name" value="Tscrpt_reg_LuxR_C"/>
</dbReference>
<evidence type="ECO:0000313" key="6">
    <source>
        <dbReference type="EMBL" id="VTZ63086.1"/>
    </source>
</evidence>
<dbReference type="PRINTS" id="PR00038">
    <property type="entry name" value="HTHLUXR"/>
</dbReference>
<evidence type="ECO:0000313" key="7">
    <source>
        <dbReference type="Proteomes" id="UP001190825"/>
    </source>
</evidence>
<keyword evidence="7" id="KW-1185">Reference proteome</keyword>
<evidence type="ECO:0000259" key="4">
    <source>
        <dbReference type="PROSITE" id="PS50043"/>
    </source>
</evidence>
<gene>
    <name evidence="5" type="ORF">BMJ33_02245</name>
    <name evidence="6" type="ORF">EMEDMD4_490013</name>
</gene>
<feature type="domain" description="HTH luxR-type" evidence="4">
    <location>
        <begin position="196"/>
        <end position="261"/>
    </location>
</feature>
<dbReference type="PROSITE" id="PS00622">
    <property type="entry name" value="HTH_LUXR_1"/>
    <property type="match status" value="1"/>
</dbReference>
<proteinExistence type="predicted"/>
<dbReference type="EMBL" id="CABFNB010000116">
    <property type="protein sequence ID" value="VTZ63086.1"/>
    <property type="molecule type" value="Genomic_DNA"/>
</dbReference>
<keyword evidence="3" id="KW-0804">Transcription</keyword>
<evidence type="ECO:0000256" key="1">
    <source>
        <dbReference type="ARBA" id="ARBA00023015"/>
    </source>
</evidence>
<accession>A0A508X0E0</accession>
<evidence type="ECO:0000256" key="2">
    <source>
        <dbReference type="ARBA" id="ARBA00023125"/>
    </source>
</evidence>
<name>A0A508X0E0_9HYPH</name>
<dbReference type="PANTHER" id="PTHR44688:SF16">
    <property type="entry name" value="DNA-BINDING TRANSCRIPTIONAL ACTIVATOR DEVR_DOSR"/>
    <property type="match status" value="1"/>
</dbReference>
<dbReference type="Gene3D" id="1.10.10.10">
    <property type="entry name" value="Winged helix-like DNA-binding domain superfamily/Winged helix DNA-binding domain"/>
    <property type="match status" value="1"/>
</dbReference>
<dbReference type="Proteomes" id="UP001190825">
    <property type="component" value="Unassembled WGS sequence"/>
</dbReference>
<dbReference type="EMBL" id="NBUC01000011">
    <property type="protein sequence ID" value="PLU09234.1"/>
    <property type="molecule type" value="Genomic_DNA"/>
</dbReference>